<name>A0ACB9FX87_9ASTR</name>
<organism evidence="1 2">
    <name type="scientific">Smallanthus sonchifolius</name>
    <dbReference type="NCBI Taxonomy" id="185202"/>
    <lineage>
        <taxon>Eukaryota</taxon>
        <taxon>Viridiplantae</taxon>
        <taxon>Streptophyta</taxon>
        <taxon>Embryophyta</taxon>
        <taxon>Tracheophyta</taxon>
        <taxon>Spermatophyta</taxon>
        <taxon>Magnoliopsida</taxon>
        <taxon>eudicotyledons</taxon>
        <taxon>Gunneridae</taxon>
        <taxon>Pentapetalae</taxon>
        <taxon>asterids</taxon>
        <taxon>campanulids</taxon>
        <taxon>Asterales</taxon>
        <taxon>Asteraceae</taxon>
        <taxon>Asteroideae</taxon>
        <taxon>Heliantheae alliance</taxon>
        <taxon>Millerieae</taxon>
        <taxon>Smallanthus</taxon>
    </lineage>
</organism>
<dbReference type="Proteomes" id="UP001056120">
    <property type="component" value="Linkage Group LG16"/>
</dbReference>
<evidence type="ECO:0000313" key="1">
    <source>
        <dbReference type="EMBL" id="KAI3775406.1"/>
    </source>
</evidence>
<accession>A0ACB9FX87</accession>
<evidence type="ECO:0000313" key="2">
    <source>
        <dbReference type="Proteomes" id="UP001056120"/>
    </source>
</evidence>
<reference evidence="2" key="1">
    <citation type="journal article" date="2022" name="Mol. Ecol. Resour.">
        <title>The genomes of chicory, endive, great burdock and yacon provide insights into Asteraceae palaeo-polyploidization history and plant inulin production.</title>
        <authorList>
            <person name="Fan W."/>
            <person name="Wang S."/>
            <person name="Wang H."/>
            <person name="Wang A."/>
            <person name="Jiang F."/>
            <person name="Liu H."/>
            <person name="Zhao H."/>
            <person name="Xu D."/>
            <person name="Zhang Y."/>
        </authorList>
    </citation>
    <scope>NUCLEOTIDE SEQUENCE [LARGE SCALE GENOMIC DNA]</scope>
    <source>
        <strain evidence="2">cv. Yunnan</strain>
    </source>
</reference>
<protein>
    <submittedName>
        <fullName evidence="1">Uncharacterized protein</fullName>
    </submittedName>
</protein>
<sequence length="515" mass="58728">MASFNPLILSPNLAQKPWVDHIRETLKTQIAVTIDTPPVSIFEIPINLKAEKLEAYVPQGVGLGPNHHFQAKLYHKTEQKKLAAMKKVLRPHQIHDCEKEIVEKVKKIVPLIRDCYDLYHDADDNMLAWLFTIDGMFLIDQLNAYSNHGFAMKANDLIMLENQIPLIVLKEIRKALLGENDHAQDDFLESKFRFFCKSNSSFVLSQENIDFSQVNHLLDYMYNSIINNGTLIPRKVYLTIPGNDPSEKEAMLELVEDVIRFAGVVPGAEPFLQIIEFIMQKFSDILEEKTTAEEIKVPSVSELRKVASVEFRLSPKNEGIRNINFVQGKVRYCYLPRITLNVDSEVVLRNLVAYEKLMANNSFMGGYGLELTEYVDFMCGIMDTAKDVKLLREQKIIEGDLSDEEIVNLFNGIGKSRLNISGESELRKTVAQLNMVYESTPRIWVQSTIEKRFLASAKFITFFITISTAVILIGEVYLTVSGLNSLHMMLARFIRARLSHLQLFFFGPRGPDAII</sequence>
<keyword evidence="2" id="KW-1185">Reference proteome</keyword>
<gene>
    <name evidence="1" type="ORF">L1987_49982</name>
</gene>
<dbReference type="EMBL" id="CM042033">
    <property type="protein sequence ID" value="KAI3775406.1"/>
    <property type="molecule type" value="Genomic_DNA"/>
</dbReference>
<reference evidence="1 2" key="2">
    <citation type="journal article" date="2022" name="Mol. Ecol. Resour.">
        <title>The genomes of chicory, endive, great burdock and yacon provide insights into Asteraceae paleo-polyploidization history and plant inulin production.</title>
        <authorList>
            <person name="Fan W."/>
            <person name="Wang S."/>
            <person name="Wang H."/>
            <person name="Wang A."/>
            <person name="Jiang F."/>
            <person name="Liu H."/>
            <person name="Zhao H."/>
            <person name="Xu D."/>
            <person name="Zhang Y."/>
        </authorList>
    </citation>
    <scope>NUCLEOTIDE SEQUENCE [LARGE SCALE GENOMIC DNA]</scope>
    <source>
        <strain evidence="2">cv. Yunnan</strain>
        <tissue evidence="1">Leaves</tissue>
    </source>
</reference>
<comment type="caution">
    <text evidence="1">The sequence shown here is derived from an EMBL/GenBank/DDBJ whole genome shotgun (WGS) entry which is preliminary data.</text>
</comment>
<proteinExistence type="predicted"/>